<proteinExistence type="inferred from homology"/>
<dbReference type="SMART" id="SM00968">
    <property type="entry name" value="SMC_hinge"/>
    <property type="match status" value="1"/>
</dbReference>
<comment type="subcellular location">
    <subcellularLocation>
        <location evidence="1 8">Nucleus</location>
    </subcellularLocation>
</comment>
<dbReference type="RefSeq" id="XP_025369865.1">
    <property type="nucleotide sequence ID" value="XM_025516128.1"/>
</dbReference>
<evidence type="ECO:0000256" key="3">
    <source>
        <dbReference type="ARBA" id="ARBA00022618"/>
    </source>
</evidence>
<dbReference type="Gene3D" id="3.40.50.300">
    <property type="entry name" value="P-loop containing nucleotide triphosphate hydrolases"/>
    <property type="match status" value="2"/>
</dbReference>
<keyword evidence="7" id="KW-0131">Cell cycle</keyword>
<dbReference type="Proteomes" id="UP000245783">
    <property type="component" value="Unassembled WGS sequence"/>
</dbReference>
<evidence type="ECO:0000256" key="7">
    <source>
        <dbReference type="ARBA" id="ARBA00023306"/>
    </source>
</evidence>
<dbReference type="InterPro" id="IPR003395">
    <property type="entry name" value="RecF/RecN/SMC_N"/>
</dbReference>
<dbReference type="STRING" id="1522189.A0A316W4Z2"/>
<dbReference type="PIRSF" id="PIRSF005719">
    <property type="entry name" value="SMC"/>
    <property type="match status" value="1"/>
</dbReference>
<evidence type="ECO:0000256" key="9">
    <source>
        <dbReference type="SAM" id="Coils"/>
    </source>
</evidence>
<dbReference type="GO" id="GO:0005694">
    <property type="term" value="C:chromosome"/>
    <property type="evidence" value="ECO:0007669"/>
    <property type="project" value="InterPro"/>
</dbReference>
<dbReference type="GO" id="GO:0016887">
    <property type="term" value="F:ATP hydrolysis activity"/>
    <property type="evidence" value="ECO:0007669"/>
    <property type="project" value="InterPro"/>
</dbReference>
<dbReference type="FunFam" id="3.40.50.300:FF:000370">
    <property type="entry name" value="Structural maintenance of chromosomes 3"/>
    <property type="match status" value="1"/>
</dbReference>
<dbReference type="Gene3D" id="1.20.1060.20">
    <property type="match status" value="1"/>
</dbReference>
<organism evidence="11 12">
    <name type="scientific">Ceraceosorus guamensis</name>
    <dbReference type="NCBI Taxonomy" id="1522189"/>
    <lineage>
        <taxon>Eukaryota</taxon>
        <taxon>Fungi</taxon>
        <taxon>Dikarya</taxon>
        <taxon>Basidiomycota</taxon>
        <taxon>Ustilaginomycotina</taxon>
        <taxon>Exobasidiomycetes</taxon>
        <taxon>Ceraceosorales</taxon>
        <taxon>Ceraceosoraceae</taxon>
        <taxon>Ceraceosorus</taxon>
    </lineage>
</organism>
<dbReference type="PANTHER" id="PTHR43977">
    <property type="entry name" value="STRUCTURAL MAINTENANCE OF CHROMOSOMES PROTEIN 3"/>
    <property type="match status" value="1"/>
</dbReference>
<evidence type="ECO:0000256" key="1">
    <source>
        <dbReference type="ARBA" id="ARBA00004123"/>
    </source>
</evidence>
<evidence type="ECO:0000256" key="6">
    <source>
        <dbReference type="ARBA" id="ARBA00023242"/>
    </source>
</evidence>
<dbReference type="GeneID" id="37037998"/>
<dbReference type="FunFam" id="3.40.50.300:FF:000424">
    <property type="entry name" value="Structural maintenance of chromosomes 3"/>
    <property type="match status" value="1"/>
</dbReference>
<keyword evidence="5 9" id="KW-0175">Coiled coil</keyword>
<dbReference type="EMBL" id="KZ819377">
    <property type="protein sequence ID" value="PWN42705.1"/>
    <property type="molecule type" value="Genomic_DNA"/>
</dbReference>
<dbReference type="InParanoid" id="A0A316W4Z2"/>
<sequence length="1221" mass="137671">MHIKTLTIQGFKSYRDQTAIDELSPGSNVVVGRNGSGKSNFFSAIRFVLSDAYTSMSREERQALLHDSSSSTSTTLSAFVEIVFDNSDGRFPVAAGTSGSNSDEVILRRTIGLKKDEYSIDRRSANKADVANLLEAAGFSRSNPYYIVPQGRITNLTNMKDRERLDLLKEVAGTRVYETRRAESLKIMEETDSKRSKIDDLLKYIEERLAELDDEKEELRQYYDKDKERRCLEYALYYRSLQDHVAKLEELEEKRRGEAESSTAKQRTFNQREQTLASLKSELQSLQQEAAQLEVEQTTVRDERRSLIRIRATLESLVGDDEEEGGEAERSTLEAALRSLDERIAASEAELINLLPAYEEKRLELEEARNELEQIRNRINVLLGRQGRSTAYTTQAARDAALRAEINSLQQHVQRETRRKAELQSEQQAANTALQEARSGLEGKAALLEERRIFNREAAQEWEKLSSRREELLEQKKGLWKEETKLSSTATFGSENLASARRALAGTMGRATALGLQAVEDVAKRHKLEGVFGPLYQLFAVDEKYKVAVETTAGESLFHIVVDTDETATKLLDVMTREKLGRVTVIPLNRIKPKEVNFPQAADAILMIKKLEYDRKYVAALQQVFGKTIICPNLEIAGAYVRSHGLNAITLDGDRVERKGSLHGGYHDPRRSRLDAVRDVKKWREVYETSTSSLKEVKTAIQQVEQEVATIEGSLQKLKVQSIRAAATRDALIADLSALREDEGNARRRMEHLHDAEAGVEREIDAARLKVQALQQELQTPLSAGLSNQESAELDQLNARLDAQRQVVAEQSATLSELASQKRLLEIELDDNLKRERDGATARLEALNAQNLLIAGEAGAAAGATSAESRKRELANVKRQIGNCEKRLTALEKEQDELQKKVKAAEERHEKTRSEQVADAREIERGEKSLQRYLSQKQIFSQKRDEENKNIRDLGVLPDEAFEKYLKTNKDKILTRLHKVKHALSKFSNVNKKAVEQYNNFTKQRDQLLQRQEELEASASSIQELIEVLDQRKDEAIERTFKQVSKYFAEVFERLVPAGKGRLIMQKRIDEPDDMDEDEDGAEKSTVENYTGVSIKVSFNSKVDEGLRIQQLSGGQKSLVALATVFAIQKCDPAPFYLFDEIDANLDAQYRTAVAAMISELSESAQFITTTFRPEMVAVADKHYGVLFNQQKISSIRSISQDEAATFVEAAAEGPQPPSAR</sequence>
<evidence type="ECO:0000313" key="11">
    <source>
        <dbReference type="EMBL" id="PWN42705.1"/>
    </source>
</evidence>
<keyword evidence="3" id="KW-0132">Cell division</keyword>
<feature type="coiled-coil region" evidence="9">
    <location>
        <begin position="330"/>
        <end position="475"/>
    </location>
</feature>
<dbReference type="FunCoup" id="A0A316W4Z2">
    <property type="interactions" value="717"/>
</dbReference>
<keyword evidence="6 8" id="KW-0539">Nucleus</keyword>
<evidence type="ECO:0000256" key="2">
    <source>
        <dbReference type="ARBA" id="ARBA00005917"/>
    </source>
</evidence>
<evidence type="ECO:0000256" key="4">
    <source>
        <dbReference type="ARBA" id="ARBA00022776"/>
    </source>
</evidence>
<dbReference type="OrthoDB" id="431497at2759"/>
<dbReference type="Pfam" id="PF02463">
    <property type="entry name" value="SMC_N"/>
    <property type="match status" value="1"/>
</dbReference>
<dbReference type="InterPro" id="IPR041741">
    <property type="entry name" value="SMC3_ABC_euk"/>
</dbReference>
<feature type="domain" description="SMC hinge" evidence="10">
    <location>
        <begin position="529"/>
        <end position="641"/>
    </location>
</feature>
<dbReference type="InterPro" id="IPR010935">
    <property type="entry name" value="SMC_hinge"/>
</dbReference>
<keyword evidence="4" id="KW-0498">Mitosis</keyword>
<dbReference type="InterPro" id="IPR027417">
    <property type="entry name" value="P-loop_NTPase"/>
</dbReference>
<dbReference type="InterPro" id="IPR024704">
    <property type="entry name" value="SMC"/>
</dbReference>
<reference evidence="11 12" key="1">
    <citation type="journal article" date="2018" name="Mol. Biol. Evol.">
        <title>Broad Genomic Sampling Reveals a Smut Pathogenic Ancestry of the Fungal Clade Ustilaginomycotina.</title>
        <authorList>
            <person name="Kijpornyongpan T."/>
            <person name="Mondo S.J."/>
            <person name="Barry K."/>
            <person name="Sandor L."/>
            <person name="Lee J."/>
            <person name="Lipzen A."/>
            <person name="Pangilinan J."/>
            <person name="LaButti K."/>
            <person name="Hainaut M."/>
            <person name="Henrissat B."/>
            <person name="Grigoriev I.V."/>
            <person name="Spatafora J.W."/>
            <person name="Aime M.C."/>
        </authorList>
    </citation>
    <scope>NUCLEOTIDE SEQUENCE [LARGE SCALE GENOMIC DNA]</scope>
    <source>
        <strain evidence="11 12">MCA 4658</strain>
    </source>
</reference>
<evidence type="ECO:0000256" key="8">
    <source>
        <dbReference type="PIRNR" id="PIRNR005719"/>
    </source>
</evidence>
<feature type="coiled-coil region" evidence="9">
    <location>
        <begin position="991"/>
        <end position="1039"/>
    </location>
</feature>
<dbReference type="CDD" id="cd03272">
    <property type="entry name" value="ABC_SMC3_euk"/>
    <property type="match status" value="1"/>
</dbReference>
<dbReference type="GO" id="GO:0051276">
    <property type="term" value="P:chromosome organization"/>
    <property type="evidence" value="ECO:0007669"/>
    <property type="project" value="InterPro"/>
</dbReference>
<keyword evidence="12" id="KW-1185">Reference proteome</keyword>
<feature type="coiled-coil region" evidence="9">
    <location>
        <begin position="757"/>
        <end position="915"/>
    </location>
</feature>
<protein>
    <recommendedName>
        <fullName evidence="8">Structural maintenance of chromosomes protein</fullName>
    </recommendedName>
</protein>
<dbReference type="InterPro" id="IPR036277">
    <property type="entry name" value="SMC_hinge_sf"/>
</dbReference>
<dbReference type="GO" id="GO:0007059">
    <property type="term" value="P:chromosome segregation"/>
    <property type="evidence" value="ECO:0007669"/>
    <property type="project" value="UniProtKB-ARBA"/>
</dbReference>
<name>A0A316W4Z2_9BASI</name>
<dbReference type="GO" id="GO:0051301">
    <property type="term" value="P:cell division"/>
    <property type="evidence" value="ECO:0007669"/>
    <property type="project" value="UniProtKB-KW"/>
</dbReference>
<evidence type="ECO:0000313" key="12">
    <source>
        <dbReference type="Proteomes" id="UP000245783"/>
    </source>
</evidence>
<dbReference type="SUPFAM" id="SSF75553">
    <property type="entry name" value="Smc hinge domain"/>
    <property type="match status" value="1"/>
</dbReference>
<comment type="similarity">
    <text evidence="2">Belongs to the SMC family. SMC3 subfamily.</text>
</comment>
<dbReference type="Gene3D" id="3.30.70.1620">
    <property type="match status" value="1"/>
</dbReference>
<dbReference type="SUPFAM" id="SSF52540">
    <property type="entry name" value="P-loop containing nucleoside triphosphate hydrolases"/>
    <property type="match status" value="1"/>
</dbReference>
<dbReference type="GO" id="GO:0005634">
    <property type="term" value="C:nucleus"/>
    <property type="evidence" value="ECO:0007669"/>
    <property type="project" value="UniProtKB-SubCell"/>
</dbReference>
<evidence type="ECO:0000256" key="5">
    <source>
        <dbReference type="ARBA" id="ARBA00023054"/>
    </source>
</evidence>
<dbReference type="Pfam" id="PF06470">
    <property type="entry name" value="SMC_hinge"/>
    <property type="match status" value="1"/>
</dbReference>
<accession>A0A316W4Z2</accession>
<feature type="coiled-coil region" evidence="9">
    <location>
        <begin position="198"/>
        <end position="303"/>
    </location>
</feature>
<gene>
    <name evidence="11" type="ORF">IE81DRAFT_347258</name>
</gene>
<evidence type="ECO:0000259" key="10">
    <source>
        <dbReference type="SMART" id="SM00968"/>
    </source>
</evidence>
<dbReference type="GO" id="GO:0005524">
    <property type="term" value="F:ATP binding"/>
    <property type="evidence" value="ECO:0007669"/>
    <property type="project" value="InterPro"/>
</dbReference>
<feature type="coiled-coil region" evidence="9">
    <location>
        <begin position="687"/>
        <end position="721"/>
    </location>
</feature>
<dbReference type="AlphaFoldDB" id="A0A316W4Z2"/>